<comment type="caution">
    <text evidence="2">The sequence shown here is derived from an EMBL/GenBank/DDBJ whole genome shotgun (WGS) entry which is preliminary data.</text>
</comment>
<protein>
    <submittedName>
        <fullName evidence="2">Uncharacterized protein</fullName>
    </submittedName>
</protein>
<sequence>MGYRWSCDDSPSFGDQGDAEDWLRDNWADLLARGVDDVTLVRDGDRDGGDGEVVYGPMSLHPPD</sequence>
<evidence type="ECO:0000313" key="3">
    <source>
        <dbReference type="Proteomes" id="UP001156441"/>
    </source>
</evidence>
<accession>A0ABT2J8E0</accession>
<organism evidence="2 3">
    <name type="scientific">Actinophytocola gossypii</name>
    <dbReference type="NCBI Taxonomy" id="2812003"/>
    <lineage>
        <taxon>Bacteria</taxon>
        <taxon>Bacillati</taxon>
        <taxon>Actinomycetota</taxon>
        <taxon>Actinomycetes</taxon>
        <taxon>Pseudonocardiales</taxon>
        <taxon>Pseudonocardiaceae</taxon>
    </lineage>
</organism>
<dbReference type="RefSeq" id="WP_260191519.1">
    <property type="nucleotide sequence ID" value="NZ_JAFFZE010000011.1"/>
</dbReference>
<evidence type="ECO:0000256" key="1">
    <source>
        <dbReference type="SAM" id="MobiDB-lite"/>
    </source>
</evidence>
<feature type="region of interest" description="Disordered" evidence="1">
    <location>
        <begin position="42"/>
        <end position="64"/>
    </location>
</feature>
<evidence type="ECO:0000313" key="2">
    <source>
        <dbReference type="EMBL" id="MCT2584121.1"/>
    </source>
</evidence>
<dbReference type="EMBL" id="JAFFZE010000011">
    <property type="protein sequence ID" value="MCT2584121.1"/>
    <property type="molecule type" value="Genomic_DNA"/>
</dbReference>
<reference evidence="2 3" key="1">
    <citation type="submission" date="2021-02" db="EMBL/GenBank/DDBJ databases">
        <title>Actinophytocola xerophila sp. nov., isolated from soil of cotton cropping field.</title>
        <authorList>
            <person name="Huang R."/>
            <person name="Chen X."/>
            <person name="Ge X."/>
            <person name="Liu W."/>
        </authorList>
    </citation>
    <scope>NUCLEOTIDE SEQUENCE [LARGE SCALE GENOMIC DNA]</scope>
    <source>
        <strain evidence="2 3">S1-96</strain>
    </source>
</reference>
<dbReference type="Proteomes" id="UP001156441">
    <property type="component" value="Unassembled WGS sequence"/>
</dbReference>
<proteinExistence type="predicted"/>
<gene>
    <name evidence="2" type="ORF">JT362_13435</name>
</gene>
<keyword evidence="3" id="KW-1185">Reference proteome</keyword>
<name>A0ABT2J8E0_9PSEU</name>